<evidence type="ECO:0000313" key="1">
    <source>
        <dbReference type="EMBL" id="TGO18398.1"/>
    </source>
</evidence>
<accession>A0A4Z1F4C9</accession>
<organism evidence="1 2">
    <name type="scientific">Botrytis tulipae</name>
    <dbReference type="NCBI Taxonomy" id="87230"/>
    <lineage>
        <taxon>Eukaryota</taxon>
        <taxon>Fungi</taxon>
        <taxon>Dikarya</taxon>
        <taxon>Ascomycota</taxon>
        <taxon>Pezizomycotina</taxon>
        <taxon>Leotiomycetes</taxon>
        <taxon>Helotiales</taxon>
        <taxon>Sclerotiniaceae</taxon>
        <taxon>Botrytis</taxon>
    </lineage>
</organism>
<dbReference type="Proteomes" id="UP000297777">
    <property type="component" value="Unassembled WGS sequence"/>
</dbReference>
<dbReference type="AlphaFoldDB" id="A0A4Z1F4C9"/>
<dbReference type="EMBL" id="PQXH01000010">
    <property type="protein sequence ID" value="TGO18398.1"/>
    <property type="molecule type" value="Genomic_DNA"/>
</dbReference>
<comment type="caution">
    <text evidence="1">The sequence shown here is derived from an EMBL/GenBank/DDBJ whole genome shotgun (WGS) entry which is preliminary data.</text>
</comment>
<gene>
    <name evidence="1" type="ORF">BTUL_0010g00680</name>
</gene>
<reference evidence="1 2" key="1">
    <citation type="submission" date="2017-12" db="EMBL/GenBank/DDBJ databases">
        <title>Comparative genomics of Botrytis spp.</title>
        <authorList>
            <person name="Valero-Jimenez C.A."/>
            <person name="Tapia P."/>
            <person name="Veloso J."/>
            <person name="Silva-Moreno E."/>
            <person name="Staats M."/>
            <person name="Valdes J.H."/>
            <person name="Van Kan J.A.L."/>
        </authorList>
    </citation>
    <scope>NUCLEOTIDE SEQUENCE [LARGE SCALE GENOMIC DNA]</scope>
    <source>
        <strain evidence="1 2">Bt9001</strain>
    </source>
</reference>
<proteinExistence type="predicted"/>
<name>A0A4Z1F4C9_9HELO</name>
<sequence length="115" mass="13520">MSRRKNVSILCNGRYKEKRLLKSESQVRLGVTNGPQDEVVERNGGCEFYAVGATQNFQGRNLTRLDRVIWSIEGEETTTVQETNCSWRYTRKVNKVLLEDGRCRRSRRYREQMND</sequence>
<keyword evidence="2" id="KW-1185">Reference proteome</keyword>
<protein>
    <submittedName>
        <fullName evidence="1">Uncharacterized protein</fullName>
    </submittedName>
</protein>
<evidence type="ECO:0000313" key="2">
    <source>
        <dbReference type="Proteomes" id="UP000297777"/>
    </source>
</evidence>